<name>A0ABT7S333_9CELL</name>
<dbReference type="EMBL" id="JAUCGR010000001">
    <property type="protein sequence ID" value="MDM7830035.1"/>
    <property type="molecule type" value="Genomic_DNA"/>
</dbReference>
<dbReference type="Proteomes" id="UP001321453">
    <property type="component" value="Unassembled WGS sequence"/>
</dbReference>
<sequence length="43" mass="4455">MDTTGYPAEPIAFPASRTAAWSAIASRLAAVSHVPAQREDVAA</sequence>
<comment type="caution">
    <text evidence="1">The sequence shown here is derived from an EMBL/GenBank/DDBJ whole genome shotgun (WGS) entry which is preliminary data.</text>
</comment>
<accession>A0ABT7S333</accession>
<dbReference type="RefSeq" id="WP_289444636.1">
    <property type="nucleotide sequence ID" value="NZ_JAUCGR010000001.1"/>
</dbReference>
<protein>
    <submittedName>
        <fullName evidence="1">Uncharacterized protein</fullName>
    </submittedName>
</protein>
<reference evidence="1 2" key="1">
    <citation type="submission" date="2023-06" db="EMBL/GenBank/DDBJ databases">
        <title>Cellulomonas sp. MW9 Whole genome sequence.</title>
        <authorList>
            <person name="Park S."/>
        </authorList>
    </citation>
    <scope>NUCLEOTIDE SEQUENCE [LARGE SCALE GENOMIC DNA]</scope>
    <source>
        <strain evidence="1 2">MW9</strain>
    </source>
</reference>
<evidence type="ECO:0000313" key="1">
    <source>
        <dbReference type="EMBL" id="MDM7830035.1"/>
    </source>
</evidence>
<proteinExistence type="predicted"/>
<keyword evidence="2" id="KW-1185">Reference proteome</keyword>
<gene>
    <name evidence="1" type="ORF">QRT05_01700</name>
</gene>
<evidence type="ECO:0000313" key="2">
    <source>
        <dbReference type="Proteomes" id="UP001321453"/>
    </source>
</evidence>
<organism evidence="1 2">
    <name type="scientific">Cellulomonas edaphi</name>
    <dbReference type="NCBI Taxonomy" id="3053468"/>
    <lineage>
        <taxon>Bacteria</taxon>
        <taxon>Bacillati</taxon>
        <taxon>Actinomycetota</taxon>
        <taxon>Actinomycetes</taxon>
        <taxon>Micrococcales</taxon>
        <taxon>Cellulomonadaceae</taxon>
        <taxon>Cellulomonas</taxon>
    </lineage>
</organism>